<dbReference type="EMBL" id="VIIS01001906">
    <property type="protein sequence ID" value="KAF0291104.1"/>
    <property type="molecule type" value="Genomic_DNA"/>
</dbReference>
<evidence type="ECO:0000256" key="1">
    <source>
        <dbReference type="SAM" id="MobiDB-lite"/>
    </source>
</evidence>
<comment type="caution">
    <text evidence="2">The sequence shown here is derived from an EMBL/GenBank/DDBJ whole genome shotgun (WGS) entry which is preliminary data.</text>
</comment>
<feature type="compositionally biased region" description="Polar residues" evidence="1">
    <location>
        <begin position="256"/>
        <end position="265"/>
    </location>
</feature>
<dbReference type="Proteomes" id="UP000440578">
    <property type="component" value="Unassembled WGS sequence"/>
</dbReference>
<keyword evidence="3" id="KW-1185">Reference proteome</keyword>
<feature type="compositionally biased region" description="Polar residues" evidence="1">
    <location>
        <begin position="212"/>
        <end position="227"/>
    </location>
</feature>
<organism evidence="2 3">
    <name type="scientific">Amphibalanus amphitrite</name>
    <name type="common">Striped barnacle</name>
    <name type="synonym">Balanus amphitrite</name>
    <dbReference type="NCBI Taxonomy" id="1232801"/>
    <lineage>
        <taxon>Eukaryota</taxon>
        <taxon>Metazoa</taxon>
        <taxon>Ecdysozoa</taxon>
        <taxon>Arthropoda</taxon>
        <taxon>Crustacea</taxon>
        <taxon>Multicrustacea</taxon>
        <taxon>Cirripedia</taxon>
        <taxon>Thoracica</taxon>
        <taxon>Thoracicalcarea</taxon>
        <taxon>Balanomorpha</taxon>
        <taxon>Balanoidea</taxon>
        <taxon>Balanidae</taxon>
        <taxon>Amphibalaninae</taxon>
        <taxon>Amphibalanus</taxon>
    </lineage>
</organism>
<dbReference type="AlphaFoldDB" id="A0A6A4VHS8"/>
<evidence type="ECO:0000313" key="3">
    <source>
        <dbReference type="Proteomes" id="UP000440578"/>
    </source>
</evidence>
<name>A0A6A4VHS8_AMPAM</name>
<feature type="compositionally biased region" description="Gly residues" evidence="1">
    <location>
        <begin position="486"/>
        <end position="496"/>
    </location>
</feature>
<protein>
    <submittedName>
        <fullName evidence="2">Uncharacterized protein</fullName>
    </submittedName>
</protein>
<sequence length="496" mass="53401">MSGAMGGDDAPLTQALDSFDQLSLRRDRERRRVTEEENAVRCLEELLAEKQRETQQLAREAESRAAELAALERRVPALEDTHHGARRSLQMLTQMRDLLNKQLDSEKRKTEEMLQKLDDEVKEAAARWERYEAIYLTMPVYQRKLEMDSLAAEERELNERREQLEAALNSRVSDRDFCVRLAECWRQARLLEGAIAGAGGGDQSPERENMSGACSQGFGTPRCSRTPSPVYDMETGNESGGAEETAERSDKEVPPASTSPGSQNMLGGRQYWLPMPPDTPTAPPVDERRSFVQRLRQSPELARRPPPAARKPAAPLEPGLEHQFLRPALPSSHRAASGAATAASPQSIFDTPRRPAVEPASPQRPPVGSPSRAVPQSTAPSTPRAAAPAAEPTTPVRPAAAAAGDAPRSMAAFFTSPETDVGEMDSSFSLFGGPPGGKATSPQPPPPSGMSLFGAGDVGGDGDQGADDFSFSFFGGGSSDAEKETSGGGGGVFNFF</sequence>
<proteinExistence type="predicted"/>
<feature type="compositionally biased region" description="Low complexity" evidence="1">
    <location>
        <begin position="375"/>
        <end position="412"/>
    </location>
</feature>
<accession>A0A6A4VHS8</accession>
<feature type="region of interest" description="Disordered" evidence="1">
    <location>
        <begin position="1"/>
        <end position="37"/>
    </location>
</feature>
<feature type="region of interest" description="Disordered" evidence="1">
    <location>
        <begin position="197"/>
        <end position="496"/>
    </location>
</feature>
<evidence type="ECO:0000313" key="2">
    <source>
        <dbReference type="EMBL" id="KAF0291104.1"/>
    </source>
</evidence>
<feature type="compositionally biased region" description="Basic and acidic residues" evidence="1">
    <location>
        <begin position="23"/>
        <end position="37"/>
    </location>
</feature>
<feature type="compositionally biased region" description="Low complexity" evidence="1">
    <location>
        <begin position="331"/>
        <end position="347"/>
    </location>
</feature>
<gene>
    <name evidence="2" type="ORF">FJT64_010727</name>
</gene>
<feature type="compositionally biased region" description="Pro residues" evidence="1">
    <location>
        <begin position="274"/>
        <end position="283"/>
    </location>
</feature>
<reference evidence="2 3" key="1">
    <citation type="submission" date="2019-07" db="EMBL/GenBank/DDBJ databases">
        <title>Draft genome assembly of a fouling barnacle, Amphibalanus amphitrite (Darwin, 1854): The first reference genome for Thecostraca.</title>
        <authorList>
            <person name="Kim W."/>
        </authorList>
    </citation>
    <scope>NUCLEOTIDE SEQUENCE [LARGE SCALE GENOMIC DNA]</scope>
    <source>
        <strain evidence="2">SNU_AA5</strain>
        <tissue evidence="2">Soma without cirri and trophi</tissue>
    </source>
</reference>